<evidence type="ECO:0000256" key="1">
    <source>
        <dbReference type="ARBA" id="ARBA00008000"/>
    </source>
</evidence>
<reference evidence="6" key="1">
    <citation type="submission" date="2018-05" db="EMBL/GenBank/DDBJ databases">
        <authorList>
            <person name="Lanie J.A."/>
            <person name="Ng W.-L."/>
            <person name="Kazmierczak K.M."/>
            <person name="Andrzejewski T.M."/>
            <person name="Davidsen T.M."/>
            <person name="Wayne K.J."/>
            <person name="Tettelin H."/>
            <person name="Glass J.I."/>
            <person name="Rusch D."/>
            <person name="Podicherti R."/>
            <person name="Tsui H.-C.T."/>
            <person name="Winkler M.E."/>
        </authorList>
    </citation>
    <scope>NUCLEOTIDE SEQUENCE</scope>
</reference>
<dbReference type="GO" id="GO:1903457">
    <property type="term" value="P:lactate catabolic process"/>
    <property type="evidence" value="ECO:0007669"/>
    <property type="project" value="TreeGrafter"/>
</dbReference>
<dbReference type="InterPro" id="IPR016166">
    <property type="entry name" value="FAD-bd_PCMH"/>
</dbReference>
<dbReference type="GO" id="GO:0008720">
    <property type="term" value="F:D-lactate dehydrogenase (NAD+) activity"/>
    <property type="evidence" value="ECO:0007669"/>
    <property type="project" value="TreeGrafter"/>
</dbReference>
<dbReference type="AlphaFoldDB" id="A0A382GNC3"/>
<dbReference type="InterPro" id="IPR016169">
    <property type="entry name" value="FAD-bd_PCMH_sub2"/>
</dbReference>
<dbReference type="EMBL" id="UINC01056511">
    <property type="protein sequence ID" value="SVB76628.1"/>
    <property type="molecule type" value="Genomic_DNA"/>
</dbReference>
<dbReference type="PANTHER" id="PTHR11748:SF111">
    <property type="entry name" value="D-LACTATE DEHYDROGENASE, MITOCHONDRIAL-RELATED"/>
    <property type="match status" value="1"/>
</dbReference>
<dbReference type="GO" id="GO:0004458">
    <property type="term" value="F:D-lactate dehydrogenase (cytochrome) activity"/>
    <property type="evidence" value="ECO:0007669"/>
    <property type="project" value="TreeGrafter"/>
</dbReference>
<accession>A0A382GNC3</accession>
<feature type="non-terminal residue" evidence="6">
    <location>
        <position position="1"/>
    </location>
</feature>
<feature type="domain" description="FAD-binding PCMH-type" evidence="5">
    <location>
        <begin position="1"/>
        <end position="186"/>
    </location>
</feature>
<evidence type="ECO:0000259" key="5">
    <source>
        <dbReference type="PROSITE" id="PS51387"/>
    </source>
</evidence>
<dbReference type="Pfam" id="PF01565">
    <property type="entry name" value="FAD_binding_4"/>
    <property type="match status" value="1"/>
</dbReference>
<dbReference type="SUPFAM" id="SSF55103">
    <property type="entry name" value="FAD-linked oxidases, C-terminal domain"/>
    <property type="match status" value="1"/>
</dbReference>
<keyword evidence="4" id="KW-0175">Coiled coil</keyword>
<comment type="similarity">
    <text evidence="1">Belongs to the FAD-binding oxidoreductase/transferase type 4 family.</text>
</comment>
<dbReference type="InterPro" id="IPR036318">
    <property type="entry name" value="FAD-bd_PCMH-like_sf"/>
</dbReference>
<dbReference type="PROSITE" id="PS51387">
    <property type="entry name" value="FAD_PCMH"/>
    <property type="match status" value="1"/>
</dbReference>
<evidence type="ECO:0000256" key="2">
    <source>
        <dbReference type="ARBA" id="ARBA00022630"/>
    </source>
</evidence>
<evidence type="ECO:0000256" key="4">
    <source>
        <dbReference type="SAM" id="Coils"/>
    </source>
</evidence>
<protein>
    <recommendedName>
        <fullName evidence="5">FAD-binding PCMH-type domain-containing protein</fullName>
    </recommendedName>
</protein>
<dbReference type="GO" id="GO:0071949">
    <property type="term" value="F:FAD binding"/>
    <property type="evidence" value="ECO:0007669"/>
    <property type="project" value="InterPro"/>
</dbReference>
<name>A0A382GNC3_9ZZZZ</name>
<evidence type="ECO:0000256" key="3">
    <source>
        <dbReference type="ARBA" id="ARBA00022827"/>
    </source>
</evidence>
<organism evidence="6">
    <name type="scientific">marine metagenome</name>
    <dbReference type="NCBI Taxonomy" id="408172"/>
    <lineage>
        <taxon>unclassified sequences</taxon>
        <taxon>metagenomes</taxon>
        <taxon>ecological metagenomes</taxon>
    </lineage>
</organism>
<dbReference type="PANTHER" id="PTHR11748">
    <property type="entry name" value="D-LACTATE DEHYDROGENASE"/>
    <property type="match status" value="1"/>
</dbReference>
<gene>
    <name evidence="6" type="ORF">METZ01_LOCUS229482</name>
</gene>
<keyword evidence="3" id="KW-0274">FAD</keyword>
<dbReference type="Gene3D" id="3.30.465.10">
    <property type="match status" value="1"/>
</dbReference>
<evidence type="ECO:0000313" key="6">
    <source>
        <dbReference type="EMBL" id="SVB76628.1"/>
    </source>
</evidence>
<dbReference type="InterPro" id="IPR006094">
    <property type="entry name" value="Oxid_FAD_bind_N"/>
</dbReference>
<feature type="coiled-coil region" evidence="4">
    <location>
        <begin position="344"/>
        <end position="371"/>
    </location>
</feature>
<dbReference type="InterPro" id="IPR016164">
    <property type="entry name" value="FAD-linked_Oxase-like_C"/>
</dbReference>
<proteinExistence type="inferred from homology"/>
<keyword evidence="2" id="KW-0285">Flavoprotein</keyword>
<sequence length="485" mass="53327">DVLAVAVVRPGTVEELQAVVRLCSQHKSPLVVRGGGASYTDGYLPVRPNTVSIDMARLNRIEVNAEDMYVTVEAGLTWAKLFETLSAQGLRTPFWGPFSGIAATVGGSMSQYAINYGSGLYGVSAESLTGMDIVLANGDLLSTGSAGGGNGTPYCRFYGPDLTGLFVGEAGALGIKARISMRLMARPLGFAACSFGFPDADSTLDAMTEIAKLGVVAQNFGLDPRQQKTALTRMESANPLEAARSVFMSARNPLDGFLQVARMGLAGRNFLKRATYSAHFSCEGVTKREAKSKLAEVRKIGRRYGAEVANSIPTFFNAEPFMELVPILGPNGERWKPTHGILPFSKLKKHNADFERLMDEYRDRMQKHKVQMTRMLMSFSTNGFIYEPTFLWEDEQTIYHHRMYPADLLPDVPQHPPNPEGLALVKEIKQRISDLCVENGACHMQIGKDYPYLETRKPEVRDFVQQLKRLLDPEDLMNPGALGLG</sequence>
<dbReference type="SUPFAM" id="SSF56176">
    <property type="entry name" value="FAD-binding/transporter-associated domain-like"/>
    <property type="match status" value="1"/>
</dbReference>